<gene>
    <name evidence="3" type="ORF">ASZ90_006262</name>
</gene>
<dbReference type="Gene3D" id="3.40.50.620">
    <property type="entry name" value="HUPs"/>
    <property type="match status" value="1"/>
</dbReference>
<evidence type="ECO:0000313" key="3">
    <source>
        <dbReference type="EMBL" id="KUG23934.1"/>
    </source>
</evidence>
<comment type="caution">
    <text evidence="3">The sequence shown here is derived from an EMBL/GenBank/DDBJ whole genome shotgun (WGS) entry which is preliminary data.</text>
</comment>
<accession>A0A0W8FT94</accession>
<feature type="domain" description="Glutamine amidotransferase type-2" evidence="2">
    <location>
        <begin position="1"/>
        <end position="41"/>
    </location>
</feature>
<reference evidence="3" key="1">
    <citation type="journal article" date="2015" name="Proc. Natl. Acad. Sci. U.S.A.">
        <title>Networks of energetic and metabolic interactions define dynamics in microbial communities.</title>
        <authorList>
            <person name="Embree M."/>
            <person name="Liu J.K."/>
            <person name="Al-Bassam M.M."/>
            <person name="Zengler K."/>
        </authorList>
    </citation>
    <scope>NUCLEOTIDE SEQUENCE</scope>
</reference>
<evidence type="ECO:0000259" key="1">
    <source>
        <dbReference type="Pfam" id="PF00733"/>
    </source>
</evidence>
<dbReference type="PANTHER" id="PTHR43284:SF1">
    <property type="entry name" value="ASPARAGINE SYNTHETASE"/>
    <property type="match status" value="1"/>
</dbReference>
<name>A0A0W8FT94_9ZZZZ</name>
<dbReference type="GO" id="GO:0006529">
    <property type="term" value="P:asparagine biosynthetic process"/>
    <property type="evidence" value="ECO:0007669"/>
    <property type="project" value="InterPro"/>
</dbReference>
<dbReference type="GO" id="GO:0004066">
    <property type="term" value="F:asparagine synthase (glutamine-hydrolyzing) activity"/>
    <property type="evidence" value="ECO:0007669"/>
    <property type="project" value="InterPro"/>
</dbReference>
<dbReference type="SUPFAM" id="SSF56235">
    <property type="entry name" value="N-terminal nucleophile aminohydrolases (Ntn hydrolases)"/>
    <property type="match status" value="1"/>
</dbReference>
<dbReference type="Pfam" id="PF13537">
    <property type="entry name" value="GATase_7"/>
    <property type="match status" value="1"/>
</dbReference>
<dbReference type="InterPro" id="IPR014729">
    <property type="entry name" value="Rossmann-like_a/b/a_fold"/>
</dbReference>
<dbReference type="Gene3D" id="3.60.20.10">
    <property type="entry name" value="Glutamine Phosphoribosylpyrophosphate, subunit 1, domain 1"/>
    <property type="match status" value="1"/>
</dbReference>
<feature type="domain" description="Asparagine synthetase" evidence="1">
    <location>
        <begin position="148"/>
        <end position="227"/>
    </location>
</feature>
<dbReference type="AlphaFoldDB" id="A0A0W8FT94"/>
<dbReference type="InterPro" id="IPR029055">
    <property type="entry name" value="Ntn_hydrolases_N"/>
</dbReference>
<organism evidence="3">
    <name type="scientific">hydrocarbon metagenome</name>
    <dbReference type="NCBI Taxonomy" id="938273"/>
    <lineage>
        <taxon>unclassified sequences</taxon>
        <taxon>metagenomes</taxon>
        <taxon>ecological metagenomes</taxon>
    </lineage>
</organism>
<evidence type="ECO:0008006" key="4">
    <source>
        <dbReference type="Google" id="ProtNLM"/>
    </source>
</evidence>
<dbReference type="InterPro" id="IPR051786">
    <property type="entry name" value="ASN_synthetase/amidase"/>
</dbReference>
<dbReference type="Pfam" id="PF00733">
    <property type="entry name" value="Asn_synthase"/>
    <property type="match status" value="1"/>
</dbReference>
<protein>
    <recommendedName>
        <fullName evidence="4">Asparagine synthetase domain-containing protein</fullName>
    </recommendedName>
</protein>
<dbReference type="InterPro" id="IPR017932">
    <property type="entry name" value="GATase_2_dom"/>
</dbReference>
<dbReference type="InterPro" id="IPR001962">
    <property type="entry name" value="Asn_synthase"/>
</dbReference>
<proteinExistence type="predicted"/>
<dbReference type="PANTHER" id="PTHR43284">
    <property type="entry name" value="ASPARAGINE SYNTHETASE (GLUTAMINE-HYDROLYZING)"/>
    <property type="match status" value="1"/>
</dbReference>
<evidence type="ECO:0000259" key="2">
    <source>
        <dbReference type="Pfam" id="PF13537"/>
    </source>
</evidence>
<dbReference type="SUPFAM" id="SSF52402">
    <property type="entry name" value="Adenine nucleotide alpha hydrolases-like"/>
    <property type="match status" value="1"/>
</dbReference>
<dbReference type="EMBL" id="LNQE01000877">
    <property type="protein sequence ID" value="KUG23934.1"/>
    <property type="molecule type" value="Genomic_DNA"/>
</dbReference>
<sequence>MNGAFSIIIYDKMRQKIFCASDRFGTIPLFYYLRGATLFISDIFFSIVEQLKKISIDHDSVRELILSGYVGGSRNIVSSICEVPQATIIQFDLLNNTSIAKKETRYWRLSYVSHSSQSESKLIDAFIEIMNEVFKRFSSALNSKNWRLLVMLSGGMDSRLLLTFLLRHNYHNLSTLSYGTINDRDVAIAKKVAQHLCVEHIENLVKDHGFFNREFIKKYVYIMGETTRFTCGIGLQYSLLNHSLEMDCFIPGHSFDAATGSQLTPEIFALSTKEDVYALIFQTHFTSLGEKSILCLFGKDAVTEQVMKKRDEFEVDSSDLIGSFERWNFENRQRRLILREKRTYARKANWILPFYDYQLVDFFAGVLYPMKYRQKLYVNAFIKDDRFNKVFSLPYKKGTLKRIEKLSLAEKYIIHKPGTMMSRLYGKYYGARRKLGKLCTRYEYDFSGPIPIEYWWYNTQGFKEKICNILHEFQHDDQFYNKSYLDYLLFSEKMPSKFIHEGIPSLLTLNFMCQLMRKQTS</sequence>